<sequence length="331" mass="36443">MRKEISKAVDIFHKIAFKNLDSKKIISESQINLFLSVFTELLVVKYEKFWFPDDPERASGFRCIRVNQQSIDPVVAESLCKAGFPRNQHKQIISHEVTVWVDPGVVSMRIGEDGSVGHEVVDEQLYAKNMAKRGCSPKPRQEHGDAEIDEGFGSRSPSPPDTPSSLSSNDYSTPSRRPNHLRKSPPPHEYNPYAMSAQVCNAGRRGHLHQAMAQTRANQVLQQQPNLSPMTNLFSPSSSAQPQGSRPFMPPSSGMMAPPPSSGALYHTSGNIPGPATSLGSSPFPSARRNVFGECGGMAQDNFGKMATRDYHAMAMNYHGNMNYMDIPVVA</sequence>
<dbReference type="PANTHER" id="PTHR22978:SF22">
    <property type="entry name" value="BTG FAMILY PROTEIN"/>
    <property type="match status" value="1"/>
</dbReference>
<comment type="caution">
    <text evidence="4">The sequence shown here is derived from an EMBL/GenBank/DDBJ whole genome shotgun (WGS) entry which is preliminary data.</text>
</comment>
<dbReference type="Pfam" id="PF07742">
    <property type="entry name" value="BTG"/>
    <property type="match status" value="1"/>
</dbReference>
<comment type="similarity">
    <text evidence="1">Belongs to the BTG family.</text>
</comment>
<dbReference type="PANTHER" id="PTHR22978">
    <property type="entry name" value="B-CELL TRANSLOCATION GENE"/>
    <property type="match status" value="1"/>
</dbReference>
<dbReference type="SMART" id="SM00099">
    <property type="entry name" value="btg1"/>
    <property type="match status" value="1"/>
</dbReference>
<dbReference type="GO" id="GO:0005634">
    <property type="term" value="C:nucleus"/>
    <property type="evidence" value="ECO:0007669"/>
    <property type="project" value="TreeGrafter"/>
</dbReference>
<evidence type="ECO:0000313" key="4">
    <source>
        <dbReference type="EMBL" id="GFR69667.1"/>
    </source>
</evidence>
<organism evidence="4 5">
    <name type="scientific">Elysia marginata</name>
    <dbReference type="NCBI Taxonomy" id="1093978"/>
    <lineage>
        <taxon>Eukaryota</taxon>
        <taxon>Metazoa</taxon>
        <taxon>Spiralia</taxon>
        <taxon>Lophotrochozoa</taxon>
        <taxon>Mollusca</taxon>
        <taxon>Gastropoda</taxon>
        <taxon>Heterobranchia</taxon>
        <taxon>Euthyneura</taxon>
        <taxon>Panpulmonata</taxon>
        <taxon>Sacoglossa</taxon>
        <taxon>Placobranchoidea</taxon>
        <taxon>Plakobranchidae</taxon>
        <taxon>Elysia</taxon>
    </lineage>
</organism>
<evidence type="ECO:0000256" key="1">
    <source>
        <dbReference type="ARBA" id="ARBA00007989"/>
    </source>
</evidence>
<proteinExistence type="inferred from homology"/>
<gene>
    <name evidence="4" type="ORF">ElyMa_000306700</name>
</gene>
<dbReference type="InterPro" id="IPR002087">
    <property type="entry name" value="Anti_prolifrtn"/>
</dbReference>
<dbReference type="GO" id="GO:0005737">
    <property type="term" value="C:cytoplasm"/>
    <property type="evidence" value="ECO:0007669"/>
    <property type="project" value="TreeGrafter"/>
</dbReference>
<keyword evidence="5" id="KW-1185">Reference proteome</keyword>
<dbReference type="PRINTS" id="PR00310">
    <property type="entry name" value="ANTIPRLFBTG1"/>
</dbReference>
<feature type="region of interest" description="Disordered" evidence="2">
    <location>
        <begin position="132"/>
        <end position="193"/>
    </location>
</feature>
<dbReference type="Gene3D" id="3.90.640.90">
    <property type="entry name" value="Anti-proliferative protein, N-terminal domain"/>
    <property type="match status" value="1"/>
</dbReference>
<evidence type="ECO:0000313" key="5">
    <source>
        <dbReference type="Proteomes" id="UP000762676"/>
    </source>
</evidence>
<feature type="domain" description="Anti-proliferative protein" evidence="3">
    <location>
        <begin position="1"/>
        <end position="113"/>
    </location>
</feature>
<reference evidence="4 5" key="1">
    <citation type="journal article" date="2021" name="Elife">
        <title>Chloroplast acquisition without the gene transfer in kleptoplastic sea slugs, Plakobranchus ocellatus.</title>
        <authorList>
            <person name="Maeda T."/>
            <person name="Takahashi S."/>
            <person name="Yoshida T."/>
            <person name="Shimamura S."/>
            <person name="Takaki Y."/>
            <person name="Nagai Y."/>
            <person name="Toyoda A."/>
            <person name="Suzuki Y."/>
            <person name="Arimoto A."/>
            <person name="Ishii H."/>
            <person name="Satoh N."/>
            <person name="Nishiyama T."/>
            <person name="Hasebe M."/>
            <person name="Maruyama T."/>
            <person name="Minagawa J."/>
            <person name="Obokata J."/>
            <person name="Shigenobu S."/>
        </authorList>
    </citation>
    <scope>NUCLEOTIDE SEQUENCE [LARGE SCALE GENOMIC DNA]</scope>
</reference>
<dbReference type="EMBL" id="BMAT01000628">
    <property type="protein sequence ID" value="GFR69667.1"/>
    <property type="molecule type" value="Genomic_DNA"/>
</dbReference>
<dbReference type="InterPro" id="IPR036054">
    <property type="entry name" value="BTG-like_sf"/>
</dbReference>
<accession>A0AAV4F8G5</accession>
<protein>
    <submittedName>
        <fullName evidence="4">Protein BTG1</fullName>
    </submittedName>
</protein>
<dbReference type="InterPro" id="IPR033332">
    <property type="entry name" value="BTG"/>
</dbReference>
<dbReference type="SUPFAM" id="SSF160696">
    <property type="entry name" value="BTG domain-like"/>
    <property type="match status" value="1"/>
</dbReference>
<dbReference type="Proteomes" id="UP000762676">
    <property type="component" value="Unassembled WGS sequence"/>
</dbReference>
<dbReference type="AlphaFoldDB" id="A0AAV4F8G5"/>
<evidence type="ECO:0000256" key="2">
    <source>
        <dbReference type="SAM" id="MobiDB-lite"/>
    </source>
</evidence>
<evidence type="ECO:0000259" key="3">
    <source>
        <dbReference type="SMART" id="SM00099"/>
    </source>
</evidence>
<name>A0AAV4F8G5_9GAST</name>